<dbReference type="Pfam" id="PF03601">
    <property type="entry name" value="Cons_hypoth698"/>
    <property type="match status" value="1"/>
</dbReference>
<name>A0ABU0X238_9PSEU</name>
<evidence type="ECO:0000256" key="1">
    <source>
        <dbReference type="ARBA" id="ARBA00004651"/>
    </source>
</evidence>
<proteinExistence type="inferred from homology"/>
<sequence>MAPGYEHRAGCRLPAGPGRAHGGRVLIAAVVLGVLVGGRVPDLSTWTRRLLRAGVVLLGLQLSVPLLLSLGPGVLVAVVVTVGVTFLGTLWLGARLGLPRGLTVLVASGFSICGASAIAAVEGVVEREDEHVAASVALVTLYGSLAMVALPLLGASAQWTGLSVHEVAQVAAAAPAGGLATAMAVKLGRVALLAPIVAGLGGRRGVPVFLLGFAAAALVAPLVPEPVLGVARTATTVLLAAALFGLGTAVRPRALLRLGPRPLVLGLLSTLLVCGTGYLSLRLV</sequence>
<feature type="transmembrane region" description="Helical" evidence="7">
    <location>
        <begin position="205"/>
        <end position="223"/>
    </location>
</feature>
<evidence type="ECO:0000256" key="7">
    <source>
        <dbReference type="SAM" id="Phobius"/>
    </source>
</evidence>
<accession>A0ABU0X238</accession>
<evidence type="ECO:0000256" key="4">
    <source>
        <dbReference type="ARBA" id="ARBA00022692"/>
    </source>
</evidence>
<feature type="transmembrane region" description="Helical" evidence="7">
    <location>
        <begin position="101"/>
        <end position="120"/>
    </location>
</feature>
<gene>
    <name evidence="8" type="ORF">CKY47_19645</name>
</gene>
<comment type="caution">
    <text evidence="8">The sequence shown here is derived from an EMBL/GenBank/DDBJ whole genome shotgun (WGS) entry which is preliminary data.</text>
</comment>
<dbReference type="EMBL" id="NSDM01000008">
    <property type="protein sequence ID" value="MDQ2586163.1"/>
    <property type="molecule type" value="Genomic_DNA"/>
</dbReference>
<comment type="similarity">
    <text evidence="2">Belongs to the UPF0324 family.</text>
</comment>
<keyword evidence="9" id="KW-1185">Reference proteome</keyword>
<feature type="transmembrane region" description="Helical" evidence="7">
    <location>
        <begin position="229"/>
        <end position="250"/>
    </location>
</feature>
<dbReference type="PANTHER" id="PTHR30106:SF2">
    <property type="entry name" value="UPF0324 INNER MEMBRANE PROTEIN YEIH"/>
    <property type="match status" value="1"/>
</dbReference>
<evidence type="ECO:0000256" key="3">
    <source>
        <dbReference type="ARBA" id="ARBA00022475"/>
    </source>
</evidence>
<evidence type="ECO:0000313" key="9">
    <source>
        <dbReference type="Proteomes" id="UP001225605"/>
    </source>
</evidence>
<evidence type="ECO:0000256" key="5">
    <source>
        <dbReference type="ARBA" id="ARBA00022989"/>
    </source>
</evidence>
<feature type="transmembrane region" description="Helical" evidence="7">
    <location>
        <begin position="50"/>
        <end position="68"/>
    </location>
</feature>
<dbReference type="InterPro" id="IPR018383">
    <property type="entry name" value="UPF0324_pro"/>
</dbReference>
<evidence type="ECO:0000256" key="6">
    <source>
        <dbReference type="ARBA" id="ARBA00023136"/>
    </source>
</evidence>
<feature type="transmembrane region" description="Helical" evidence="7">
    <location>
        <begin position="74"/>
        <end position="94"/>
    </location>
</feature>
<organism evidence="8 9">
    <name type="scientific">Saccharothrix yanglingensis</name>
    <dbReference type="NCBI Taxonomy" id="659496"/>
    <lineage>
        <taxon>Bacteria</taxon>
        <taxon>Bacillati</taxon>
        <taxon>Actinomycetota</taxon>
        <taxon>Actinomycetes</taxon>
        <taxon>Pseudonocardiales</taxon>
        <taxon>Pseudonocardiaceae</taxon>
        <taxon>Saccharothrix</taxon>
    </lineage>
</organism>
<keyword evidence="6 7" id="KW-0472">Membrane</keyword>
<feature type="transmembrane region" description="Helical" evidence="7">
    <location>
        <begin position="20"/>
        <end position="38"/>
    </location>
</feature>
<protein>
    <submittedName>
        <fullName evidence="8">Sulfate exporter family transporter</fullName>
    </submittedName>
</protein>
<comment type="subcellular location">
    <subcellularLocation>
        <location evidence="1">Cell membrane</location>
        <topology evidence="1">Multi-pass membrane protein</topology>
    </subcellularLocation>
</comment>
<dbReference type="Proteomes" id="UP001225605">
    <property type="component" value="Unassembled WGS sequence"/>
</dbReference>
<feature type="transmembrane region" description="Helical" evidence="7">
    <location>
        <begin position="262"/>
        <end position="281"/>
    </location>
</feature>
<evidence type="ECO:0000313" key="8">
    <source>
        <dbReference type="EMBL" id="MDQ2586163.1"/>
    </source>
</evidence>
<keyword evidence="3" id="KW-1003">Cell membrane</keyword>
<dbReference type="PANTHER" id="PTHR30106">
    <property type="entry name" value="INNER MEMBRANE PROTEIN YEIH-RELATED"/>
    <property type="match status" value="1"/>
</dbReference>
<keyword evidence="5 7" id="KW-1133">Transmembrane helix</keyword>
<keyword evidence="4 7" id="KW-0812">Transmembrane</keyword>
<reference evidence="8 9" key="1">
    <citation type="submission" date="2017-06" db="EMBL/GenBank/DDBJ databases">
        <title>Cultured bacterium strain Saccharothrix yanglingensis Hhs.015.</title>
        <authorList>
            <person name="Xia Y."/>
        </authorList>
    </citation>
    <scope>NUCLEOTIDE SEQUENCE [LARGE SCALE GENOMIC DNA]</scope>
    <source>
        <strain evidence="8 9">Hhs.015</strain>
    </source>
</reference>
<feature type="transmembrane region" description="Helical" evidence="7">
    <location>
        <begin position="132"/>
        <end position="153"/>
    </location>
</feature>
<evidence type="ECO:0000256" key="2">
    <source>
        <dbReference type="ARBA" id="ARBA00007977"/>
    </source>
</evidence>